<comment type="caution">
    <text evidence="3">The sequence shown here is derived from an EMBL/GenBank/DDBJ whole genome shotgun (WGS) entry which is preliminary data.</text>
</comment>
<dbReference type="Proteomes" id="UP001202922">
    <property type="component" value="Unassembled WGS sequence"/>
</dbReference>
<proteinExistence type="predicted"/>
<dbReference type="InterPro" id="IPR025296">
    <property type="entry name" value="DUF4158"/>
</dbReference>
<dbReference type="Pfam" id="PF13700">
    <property type="entry name" value="DUF4158"/>
    <property type="match status" value="1"/>
</dbReference>
<reference evidence="3 4" key="1">
    <citation type="submission" date="2022-03" db="EMBL/GenBank/DDBJ databases">
        <title>Sinomonas sp. isolated from a soil.</title>
        <authorList>
            <person name="Han J."/>
            <person name="Kim D.-U."/>
        </authorList>
    </citation>
    <scope>NUCLEOTIDE SEQUENCE [LARGE SCALE GENOMIC DNA]</scope>
    <source>
        <strain evidence="3 4">5-5</strain>
    </source>
</reference>
<evidence type="ECO:0000313" key="4">
    <source>
        <dbReference type="Proteomes" id="UP001202922"/>
    </source>
</evidence>
<feature type="domain" description="DUF4158" evidence="2">
    <location>
        <begin position="7"/>
        <end position="136"/>
    </location>
</feature>
<accession>A0ABS9U0U8</accession>
<evidence type="ECO:0000313" key="3">
    <source>
        <dbReference type="EMBL" id="MCH6470205.1"/>
    </source>
</evidence>
<name>A0ABS9U0U8_9MICC</name>
<sequence>MTDEGGYGRFGTLSRQELERYCYLDDEDRRLIAARRRDYNRLGFALQVVTVRHLGMFLPDPLGVPSQLVEYLAEQLDIADPWCVKRYLDRRETRFEHSREIQQAYGLKSFGEVESELSAWIVDQAWMTGDGPKAIFGDYGPLDKAARGVIDTAKIAAHWDDMCRIAVSIHVGEVSAHEVTRMISCDGQPTGLGQAIAHFGRIFKTLHILRLADDEPYRREGKTQANLVEGRHGLARTVYHGRKGEMTSAYYEGMEDQLSALGLVLNCIVVWNTVYENRALAALRAGGYPVLDADVERLSAFVRAHIGIDGHYSFHLPDLGGVHRPLRDLDAAEDE</sequence>
<organism evidence="3 4">
    <name type="scientific">Sinomonas terrae</name>
    <dbReference type="NCBI Taxonomy" id="2908838"/>
    <lineage>
        <taxon>Bacteria</taxon>
        <taxon>Bacillati</taxon>
        <taxon>Actinomycetota</taxon>
        <taxon>Actinomycetes</taxon>
        <taxon>Micrococcales</taxon>
        <taxon>Micrococcaceae</taxon>
        <taxon>Sinomonas</taxon>
    </lineage>
</organism>
<dbReference type="EMBL" id="JAKZBV010000001">
    <property type="protein sequence ID" value="MCH6470205.1"/>
    <property type="molecule type" value="Genomic_DNA"/>
</dbReference>
<dbReference type="InterPro" id="IPR002513">
    <property type="entry name" value="Tn3_Tnp_DDE_dom"/>
</dbReference>
<gene>
    <name evidence="3" type="ORF">L0M17_09490</name>
</gene>
<keyword evidence="4" id="KW-1185">Reference proteome</keyword>
<feature type="domain" description="Tn3 transposase DDE" evidence="1">
    <location>
        <begin position="138"/>
        <end position="312"/>
    </location>
</feature>
<protein>
    <submittedName>
        <fullName evidence="3">Tn3 family transposase</fullName>
    </submittedName>
</protein>
<dbReference type="Pfam" id="PF01526">
    <property type="entry name" value="DDE_Tnp_Tn3"/>
    <property type="match status" value="1"/>
</dbReference>
<evidence type="ECO:0000259" key="2">
    <source>
        <dbReference type="Pfam" id="PF13700"/>
    </source>
</evidence>
<dbReference type="RefSeq" id="WP_241053726.1">
    <property type="nucleotide sequence ID" value="NZ_JAKZBV010000001.1"/>
</dbReference>
<evidence type="ECO:0000259" key="1">
    <source>
        <dbReference type="Pfam" id="PF01526"/>
    </source>
</evidence>